<dbReference type="InterPro" id="IPR002696">
    <property type="entry name" value="Membr_insert_effic_factor_YidD"/>
</dbReference>
<organism evidence="1 2">
    <name type="scientific">Idiomarina seosinensis</name>
    <dbReference type="NCBI Taxonomy" id="281739"/>
    <lineage>
        <taxon>Bacteria</taxon>
        <taxon>Pseudomonadati</taxon>
        <taxon>Pseudomonadota</taxon>
        <taxon>Gammaproteobacteria</taxon>
        <taxon>Alteromonadales</taxon>
        <taxon>Idiomarinaceae</taxon>
        <taxon>Idiomarina</taxon>
    </lineage>
</organism>
<dbReference type="SMART" id="SM01234">
    <property type="entry name" value="Haemolytic"/>
    <property type="match status" value="1"/>
</dbReference>
<evidence type="ECO:0000313" key="1">
    <source>
        <dbReference type="EMBL" id="RUO75325.1"/>
    </source>
</evidence>
<dbReference type="Pfam" id="PF01809">
    <property type="entry name" value="YidD"/>
    <property type="match status" value="1"/>
</dbReference>
<comment type="caution">
    <text evidence="1">The sequence shown here is derived from an EMBL/GenBank/DDBJ whole genome shotgun (WGS) entry which is preliminary data.</text>
</comment>
<keyword evidence="2" id="KW-1185">Reference proteome</keyword>
<sequence length="81" mass="9356">MNNPLLTAIRWYQKRGGSRHFFNTECNYTPSCSEYTYQAISNFGTWDGLKLGFKRIRRCSNPDCSHKIHDPVPKVGPPHVN</sequence>
<gene>
    <name evidence="1" type="ORF">CWI81_10150</name>
</gene>
<accession>A0A432ZBK7</accession>
<evidence type="ECO:0000313" key="2">
    <source>
        <dbReference type="Proteomes" id="UP000287908"/>
    </source>
</evidence>
<dbReference type="NCBIfam" id="TIGR00278">
    <property type="entry name" value="membrane protein insertion efficiency factor YidD"/>
    <property type="match status" value="1"/>
</dbReference>
<dbReference type="Proteomes" id="UP000287908">
    <property type="component" value="Unassembled WGS sequence"/>
</dbReference>
<dbReference type="EMBL" id="PIQF01000003">
    <property type="protein sequence ID" value="RUO75325.1"/>
    <property type="molecule type" value="Genomic_DNA"/>
</dbReference>
<dbReference type="RefSeq" id="WP_126785198.1">
    <property type="nucleotide sequence ID" value="NZ_PIQF01000003.1"/>
</dbReference>
<protein>
    <submittedName>
        <fullName evidence="1">Membrane protein insertion efficiency factor YidD</fullName>
    </submittedName>
</protein>
<reference evidence="1 2" key="1">
    <citation type="journal article" date="2011" name="Front. Microbiol.">
        <title>Genomic signatures of strain selection and enhancement in Bacillus atrophaeus var. globigii, a historical biowarfare simulant.</title>
        <authorList>
            <person name="Gibbons H.S."/>
            <person name="Broomall S.M."/>
            <person name="McNew L.A."/>
            <person name="Daligault H."/>
            <person name="Chapman C."/>
            <person name="Bruce D."/>
            <person name="Karavis M."/>
            <person name="Krepps M."/>
            <person name="McGregor P.A."/>
            <person name="Hong C."/>
            <person name="Park K.H."/>
            <person name="Akmal A."/>
            <person name="Feldman A."/>
            <person name="Lin J.S."/>
            <person name="Chang W.E."/>
            <person name="Higgs B.W."/>
            <person name="Demirev P."/>
            <person name="Lindquist J."/>
            <person name="Liem A."/>
            <person name="Fochler E."/>
            <person name="Read T.D."/>
            <person name="Tapia R."/>
            <person name="Johnson S."/>
            <person name="Bishop-Lilly K.A."/>
            <person name="Detter C."/>
            <person name="Han C."/>
            <person name="Sozhamannan S."/>
            <person name="Rosenzweig C.N."/>
            <person name="Skowronski E.W."/>
        </authorList>
    </citation>
    <scope>NUCLEOTIDE SEQUENCE [LARGE SCALE GENOMIC DNA]</scope>
    <source>
        <strain evidence="1 2">CL-SP19</strain>
    </source>
</reference>
<dbReference type="AlphaFoldDB" id="A0A432ZBK7"/>
<proteinExistence type="predicted"/>
<dbReference type="OrthoDB" id="9156153at2"/>
<name>A0A432ZBK7_9GAMM</name>